<gene>
    <name evidence="3" type="ORF">SAMN05216551_102121</name>
</gene>
<feature type="region of interest" description="Disordered" evidence="1">
    <location>
        <begin position="1"/>
        <end position="233"/>
    </location>
</feature>
<sequence>MSAAIAGIGGATRPPRSHGTPATARDEREPGSTGARFGDLMDAEDEPERPSESSGDVTASPSVAVALSAAPAPIAPDAAAGDPDGVAQSAVDATARAVDMPEAARLAEPERSSARMSAAAHRAEARFDESAADAAIVRGVGSGDDASATRAPSGARPPWQRATSAPTRATADAAATSTADASETGEDASALRVQPGVARPAEHGTTTASHVPRTVDPAPGAPTAQAAGPRAASTALDDATERAARMLGTRLAYQVGEGVERAELRLDPPLLGTVQVTVRREHGGLAVSVRTASESVAAALQPLSGMIREELTQRQGGQITLSIRAGVSAAATAVAAPNHAGSASAGGGWRSDAGQNDARSPSDRGPEQGEPNGEGTAREGTPQHGDGGQRRAAIRRASAALAAAHDALAIEPVYVGN</sequence>
<keyword evidence="4" id="KW-1185">Reference proteome</keyword>
<evidence type="ECO:0000259" key="2">
    <source>
        <dbReference type="Pfam" id="PF02120"/>
    </source>
</evidence>
<feature type="compositionally biased region" description="Low complexity" evidence="1">
    <location>
        <begin position="217"/>
        <end position="233"/>
    </location>
</feature>
<dbReference type="Proteomes" id="UP000243719">
    <property type="component" value="Unassembled WGS sequence"/>
</dbReference>
<organism evidence="3 4">
    <name type="scientific">Chitinasiproducens palmae</name>
    <dbReference type="NCBI Taxonomy" id="1770053"/>
    <lineage>
        <taxon>Bacteria</taxon>
        <taxon>Pseudomonadati</taxon>
        <taxon>Pseudomonadota</taxon>
        <taxon>Betaproteobacteria</taxon>
        <taxon>Burkholderiales</taxon>
        <taxon>Burkholderiaceae</taxon>
        <taxon>Chitinasiproducens</taxon>
    </lineage>
</organism>
<dbReference type="Gene3D" id="3.30.750.140">
    <property type="match status" value="1"/>
</dbReference>
<dbReference type="CDD" id="cd17470">
    <property type="entry name" value="T3SS_Flik_C"/>
    <property type="match status" value="1"/>
</dbReference>
<accession>A0A1H2PLI7</accession>
<feature type="compositionally biased region" description="Low complexity" evidence="1">
    <location>
        <begin position="161"/>
        <end position="181"/>
    </location>
</feature>
<feature type="compositionally biased region" description="Low complexity" evidence="1">
    <location>
        <begin position="59"/>
        <end position="87"/>
    </location>
</feature>
<dbReference type="AlphaFoldDB" id="A0A1H2PLI7"/>
<feature type="domain" description="Flagellar hook-length control protein-like C-terminal" evidence="2">
    <location>
        <begin position="250"/>
        <end position="326"/>
    </location>
</feature>
<name>A0A1H2PLI7_9BURK</name>
<feature type="region of interest" description="Disordered" evidence="1">
    <location>
        <begin position="339"/>
        <end position="396"/>
    </location>
</feature>
<dbReference type="InterPro" id="IPR021136">
    <property type="entry name" value="Flagellar_hook_control-like_C"/>
</dbReference>
<evidence type="ECO:0000313" key="3">
    <source>
        <dbReference type="EMBL" id="SDV46941.1"/>
    </source>
</evidence>
<proteinExistence type="predicted"/>
<dbReference type="STRING" id="1770053.SAMN05216551_102121"/>
<evidence type="ECO:0000313" key="4">
    <source>
        <dbReference type="Proteomes" id="UP000243719"/>
    </source>
</evidence>
<keyword evidence="3" id="KW-0966">Cell projection</keyword>
<dbReference type="Pfam" id="PF02120">
    <property type="entry name" value="Flg_hook"/>
    <property type="match status" value="1"/>
</dbReference>
<dbReference type="RefSeq" id="WP_091904878.1">
    <property type="nucleotide sequence ID" value="NZ_FNLO01000002.1"/>
</dbReference>
<keyword evidence="3" id="KW-0282">Flagellum</keyword>
<dbReference type="EMBL" id="FNLO01000002">
    <property type="protein sequence ID" value="SDV46941.1"/>
    <property type="molecule type" value="Genomic_DNA"/>
</dbReference>
<keyword evidence="3" id="KW-0969">Cilium</keyword>
<dbReference type="InterPro" id="IPR038610">
    <property type="entry name" value="FliK-like_C_sf"/>
</dbReference>
<reference evidence="4" key="1">
    <citation type="submission" date="2016-09" db="EMBL/GenBank/DDBJ databases">
        <authorList>
            <person name="Varghese N."/>
            <person name="Submissions S."/>
        </authorList>
    </citation>
    <scope>NUCLEOTIDE SEQUENCE [LARGE SCALE GENOMIC DNA]</scope>
    <source>
        <strain evidence="4">JS23</strain>
    </source>
</reference>
<evidence type="ECO:0000256" key="1">
    <source>
        <dbReference type="SAM" id="MobiDB-lite"/>
    </source>
</evidence>
<dbReference type="OrthoDB" id="8679885at2"/>
<protein>
    <submittedName>
        <fullName evidence="3">Flagellar hook-length control protein FliK</fullName>
    </submittedName>
</protein>